<evidence type="ECO:0000313" key="9">
    <source>
        <dbReference type="Proteomes" id="UP000248484"/>
    </source>
</evidence>
<dbReference type="PANTHER" id="PTHR10206:SF4">
    <property type="entry name" value="NEUTROPHILIC GRANULE PROTEIN"/>
    <property type="match status" value="1"/>
</dbReference>
<dbReference type="InterPro" id="IPR018216">
    <property type="entry name" value="Cathelicidin_CS"/>
</dbReference>
<keyword evidence="3" id="KW-0964">Secreted</keyword>
<keyword evidence="5" id="KW-0732">Signal</keyword>
<sequence>MDPRQLFQNQTRTARQRRHGVLDCQRWSSHGTGRDTEARVKGLAQHHTCLLPPAQGCLTPRPWTITQSYLPLSHWYFATLSNNWVPSEGKERPLSGRPQPCMLSAALGQGCKWQWIKEGTMAGAWRALVLVAGLAAVACVAQRSLSYEEIVTQALQFFNQGRRGQRLFGLLEAIPPPPSLNSTTTIPLNFRIKETVCFLLWHRRQPRECPFRPGGEERNCTGIFFMLQHIRLLSLNCPGDPDRERELKPEVRRVRRSAGSPGEDTPGTESSQLPPAVRDLYEKAKYDIITNILRNF</sequence>
<evidence type="ECO:0000256" key="5">
    <source>
        <dbReference type="ARBA" id="ARBA00022729"/>
    </source>
</evidence>
<organism evidence="9 10">
    <name type="scientific">Physeter macrocephalus</name>
    <name type="common">Sperm whale</name>
    <name type="synonym">Physeter catodon</name>
    <dbReference type="NCBI Taxonomy" id="9755"/>
    <lineage>
        <taxon>Eukaryota</taxon>
        <taxon>Metazoa</taxon>
        <taxon>Chordata</taxon>
        <taxon>Craniata</taxon>
        <taxon>Vertebrata</taxon>
        <taxon>Euteleostomi</taxon>
        <taxon>Mammalia</taxon>
        <taxon>Eutheria</taxon>
        <taxon>Laurasiatheria</taxon>
        <taxon>Artiodactyla</taxon>
        <taxon>Whippomorpha</taxon>
        <taxon>Cetacea</taxon>
        <taxon>Odontoceti</taxon>
        <taxon>Physeteridae</taxon>
        <taxon>Physeter</taxon>
    </lineage>
</organism>
<dbReference type="GO" id="GO:0005615">
    <property type="term" value="C:extracellular space"/>
    <property type="evidence" value="ECO:0007669"/>
    <property type="project" value="TreeGrafter"/>
</dbReference>
<gene>
    <name evidence="10" type="primary">LOC102976301</name>
</gene>
<keyword evidence="6" id="KW-0044">Antibiotic</keyword>
<evidence type="ECO:0000256" key="8">
    <source>
        <dbReference type="SAM" id="MobiDB-lite"/>
    </source>
</evidence>
<evidence type="ECO:0000256" key="7">
    <source>
        <dbReference type="ARBA" id="ARBA00023157"/>
    </source>
</evidence>
<dbReference type="PROSITE" id="PS00946">
    <property type="entry name" value="CATHELICIDINS_1"/>
    <property type="match status" value="1"/>
</dbReference>
<evidence type="ECO:0000256" key="2">
    <source>
        <dbReference type="ARBA" id="ARBA00005320"/>
    </source>
</evidence>
<evidence type="ECO:0000256" key="6">
    <source>
        <dbReference type="ARBA" id="ARBA00023022"/>
    </source>
</evidence>
<dbReference type="FunCoup" id="A0A2Y9FMR0">
    <property type="interactions" value="4"/>
</dbReference>
<dbReference type="InParanoid" id="A0A2Y9FMR0"/>
<dbReference type="Proteomes" id="UP000248484">
    <property type="component" value="Chromosome 18"/>
</dbReference>
<protein>
    <submittedName>
        <fullName evidence="10">Neutrophilic granule protein-like</fullName>
    </submittedName>
</protein>
<evidence type="ECO:0000313" key="10">
    <source>
        <dbReference type="RefSeq" id="XP_007126140.3"/>
    </source>
</evidence>
<dbReference type="InterPro" id="IPR046350">
    <property type="entry name" value="Cystatin_sf"/>
</dbReference>
<keyword evidence="7" id="KW-1015">Disulfide bond</keyword>
<feature type="compositionally biased region" description="Basic and acidic residues" evidence="8">
    <location>
        <begin position="243"/>
        <end position="252"/>
    </location>
</feature>
<dbReference type="STRING" id="9755.ENSPCTP00005024678"/>
<dbReference type="AlphaFoldDB" id="A0A2Y9FMR0"/>
<dbReference type="Pfam" id="PF00666">
    <property type="entry name" value="Cathelicidins"/>
    <property type="match status" value="1"/>
</dbReference>
<dbReference type="GO" id="GO:0042742">
    <property type="term" value="P:defense response to bacterium"/>
    <property type="evidence" value="ECO:0007669"/>
    <property type="project" value="UniProtKB-KW"/>
</dbReference>
<comment type="similarity">
    <text evidence="2">Belongs to the cathelicidin family.</text>
</comment>
<comment type="subcellular location">
    <subcellularLocation>
        <location evidence="1">Secreted</location>
    </subcellularLocation>
</comment>
<dbReference type="GO" id="GO:0004869">
    <property type="term" value="F:cysteine-type endopeptidase inhibitor activity"/>
    <property type="evidence" value="ECO:0007669"/>
    <property type="project" value="TreeGrafter"/>
</dbReference>
<keyword evidence="4" id="KW-0929">Antimicrobial</keyword>
<feature type="region of interest" description="Disordered" evidence="8">
    <location>
        <begin position="243"/>
        <end position="276"/>
    </location>
</feature>
<keyword evidence="9" id="KW-1185">Reference proteome</keyword>
<proteinExistence type="inferred from homology"/>
<dbReference type="OrthoDB" id="9835709at2759"/>
<dbReference type="FunFam" id="3.10.450.10:FF:000003">
    <property type="entry name" value="Cathelicidin antimicrobial peptide"/>
    <property type="match status" value="1"/>
</dbReference>
<dbReference type="KEGG" id="pcad:102976301"/>
<dbReference type="RefSeq" id="XP_007126140.3">
    <property type="nucleotide sequence ID" value="XM_007126078.3"/>
</dbReference>
<accession>A0A2Y9FMR0</accession>
<evidence type="ECO:0000256" key="4">
    <source>
        <dbReference type="ARBA" id="ARBA00022529"/>
    </source>
</evidence>
<name>A0A2Y9FMR0_PHYMC</name>
<dbReference type="GeneID" id="102976301"/>
<dbReference type="InterPro" id="IPR001894">
    <property type="entry name" value="Cathelicidin-like"/>
</dbReference>
<evidence type="ECO:0000256" key="1">
    <source>
        <dbReference type="ARBA" id="ARBA00004613"/>
    </source>
</evidence>
<dbReference type="SUPFAM" id="SSF54403">
    <property type="entry name" value="Cystatin/monellin"/>
    <property type="match status" value="1"/>
</dbReference>
<reference evidence="10" key="1">
    <citation type="submission" date="2025-08" db="UniProtKB">
        <authorList>
            <consortium name="RefSeq"/>
        </authorList>
    </citation>
    <scope>IDENTIFICATION</scope>
    <source>
        <tissue evidence="10">Muscle</tissue>
    </source>
</reference>
<evidence type="ECO:0000256" key="3">
    <source>
        <dbReference type="ARBA" id="ARBA00022525"/>
    </source>
</evidence>
<dbReference type="Gene3D" id="3.10.450.10">
    <property type="match status" value="1"/>
</dbReference>
<dbReference type="PANTHER" id="PTHR10206">
    <property type="entry name" value="CATHELICIDIN"/>
    <property type="match status" value="1"/>
</dbReference>